<dbReference type="RefSeq" id="WP_005464130.1">
    <property type="nucleotide sequence ID" value="NZ_CABMHD010000003.1"/>
</dbReference>
<evidence type="ECO:0000256" key="1">
    <source>
        <dbReference type="SAM" id="SignalP"/>
    </source>
</evidence>
<sequence length="259" mass="28730">MKKPIVILTTLMLLTSPAHADWDEISNKMSELGEAVSDTAQDVWDDTKAFSKQAWQDFTNWSEEAINTAGEWTDASIEKSKEWIDAADKKIDELMEGDTPEEARQAIDLMADSTLLKLFNEKPEAKAIYDKAYGYAVFDSRKLSLLFHTNSGSGVAVDKTTEKRTYMNMFGMGVALGLGGKFYQQVVLFESKQDFDTFVNEGWEATSEASAVAGEDAEEFSAQFNSGVAVYQLNSKGLLIDANVSGSKYWVNEELTNAQ</sequence>
<dbReference type="Proteomes" id="UP000321504">
    <property type="component" value="Unassembled WGS sequence"/>
</dbReference>
<dbReference type="EMBL" id="JAUHGG010000002">
    <property type="protein sequence ID" value="MDS1820502.1"/>
    <property type="molecule type" value="Genomic_DNA"/>
</dbReference>
<feature type="signal peptide" evidence="1">
    <location>
        <begin position="1"/>
        <end position="20"/>
    </location>
</feature>
<accession>A0A0F5TWG9</accession>
<reference evidence="5" key="3">
    <citation type="submission" date="2022-12" db="EMBL/GenBank/DDBJ databases">
        <title>Vibrio parahaemolyticus become highly virulent by producing novel Tc toxins.</title>
        <authorList>
            <person name="Yang F."/>
            <person name="You Y."/>
            <person name="Lai Q."/>
            <person name="Xu L."/>
            <person name="Li F."/>
        </authorList>
    </citation>
    <scope>NUCLEOTIDE SEQUENCE</scope>
    <source>
        <strain evidence="5">Vp-HL-202005</strain>
    </source>
</reference>
<dbReference type="Proteomes" id="UP000037697">
    <property type="component" value="Unassembled WGS sequence"/>
</dbReference>
<evidence type="ECO:0000313" key="6">
    <source>
        <dbReference type="Proteomes" id="UP000037697"/>
    </source>
</evidence>
<evidence type="ECO:0000313" key="5">
    <source>
        <dbReference type="EMBL" id="WAT92552.1"/>
    </source>
</evidence>
<evidence type="ECO:0000313" key="3">
    <source>
        <dbReference type="EMBL" id="MDS1820502.1"/>
    </source>
</evidence>
<dbReference type="Proteomes" id="UP001156560">
    <property type="component" value="Chromosome 2"/>
</dbReference>
<dbReference type="OrthoDB" id="117166at2"/>
<dbReference type="EMBL" id="VRMQ01000001">
    <property type="protein sequence ID" value="TXN17635.1"/>
    <property type="molecule type" value="Genomic_DNA"/>
</dbReference>
<evidence type="ECO:0000313" key="2">
    <source>
        <dbReference type="EMBL" id="KOY32827.1"/>
    </source>
</evidence>
<dbReference type="SMR" id="A0A0F5TWG9"/>
<dbReference type="GeneID" id="1191058"/>
<dbReference type="EMBL" id="CP114195">
    <property type="protein sequence ID" value="WAT92552.1"/>
    <property type="molecule type" value="Genomic_DNA"/>
</dbReference>
<evidence type="ECO:0000313" key="7">
    <source>
        <dbReference type="Proteomes" id="UP000321504"/>
    </source>
</evidence>
<dbReference type="Proteomes" id="UP001253193">
    <property type="component" value="Unassembled WGS sequence"/>
</dbReference>
<evidence type="ECO:0000313" key="4">
    <source>
        <dbReference type="EMBL" id="TXN17635.1"/>
    </source>
</evidence>
<dbReference type="EMBL" id="LIRS01000067">
    <property type="protein sequence ID" value="KOY32827.1"/>
    <property type="molecule type" value="Genomic_DNA"/>
</dbReference>
<reference evidence="2 6" key="1">
    <citation type="submission" date="2015-07" db="EMBL/GenBank/DDBJ databases">
        <title>Foodborne Vibrio parahaemolyticus Isolates.</title>
        <authorList>
            <person name="Ronholm J."/>
            <person name="Petronella N."/>
            <person name="Kenwell R."/>
            <person name="Banerjee S."/>
        </authorList>
    </citation>
    <scope>NUCLEOTIDE SEQUENCE [LARGE SCALE GENOMIC DNA]</scope>
    <source>
        <strain evidence="2 6">HS-06-05</strain>
    </source>
</reference>
<dbReference type="AlphaFoldDB" id="A0A0F5TWG9"/>
<dbReference type="OMA" id="MTPEAYN"/>
<name>A0A0F5TWG9_VIBPH</name>
<keyword evidence="1" id="KW-0732">Signal</keyword>
<gene>
    <name evidence="2" type="ORF">ACX05_11530</name>
    <name evidence="4" type="ORF">FVP01_01180</name>
    <name evidence="5" type="ORF">O1Q84_24685</name>
    <name evidence="3" type="ORF">QX249_07520</name>
</gene>
<proteinExistence type="predicted"/>
<reference evidence="4 7" key="2">
    <citation type="submission" date="2019-08" db="EMBL/GenBank/DDBJ databases">
        <title>Emerging of two pre-pandemic pathogenic O4:KUT lineages of Vibrio parahaemolyticus in coastal eastern China.</title>
        <authorList>
            <person name="Yu H."/>
        </authorList>
    </citation>
    <scope>NUCLEOTIDE SEQUENCE [LARGE SCALE GENOMIC DNA]</scope>
    <source>
        <strain evidence="4 7">HZ17-383</strain>
    </source>
</reference>
<reference evidence="3" key="4">
    <citation type="submission" date="2023-06" db="EMBL/GenBank/DDBJ databases">
        <title>Genomic Diversity of Vibrio spp. and Metagenomic Analysis of Pathogens in Florida Gulf Coastal Waters Following Hurricane Ian.</title>
        <authorList>
            <person name="Brumfield K.D."/>
        </authorList>
    </citation>
    <scope>NUCLEOTIDE SEQUENCE</scope>
    <source>
        <strain evidence="3">WBS2B-138</strain>
    </source>
</reference>
<organism evidence="4 7">
    <name type="scientific">Vibrio parahaemolyticus</name>
    <dbReference type="NCBI Taxonomy" id="670"/>
    <lineage>
        <taxon>Bacteria</taxon>
        <taxon>Pseudomonadati</taxon>
        <taxon>Pseudomonadota</taxon>
        <taxon>Gammaproteobacteria</taxon>
        <taxon>Vibrionales</taxon>
        <taxon>Vibrionaceae</taxon>
        <taxon>Vibrio</taxon>
    </lineage>
</organism>
<protein>
    <submittedName>
        <fullName evidence="4">Uncharacterized protein</fullName>
    </submittedName>
</protein>
<feature type="chain" id="PRO_5015038448" evidence="1">
    <location>
        <begin position="21"/>
        <end position="259"/>
    </location>
</feature>